<accession>A0A1Q8ZM10</accession>
<dbReference type="RefSeq" id="WP_075641625.1">
    <property type="nucleotide sequence ID" value="NZ_MKIM01000031.1"/>
</dbReference>
<dbReference type="STRING" id="1867956.BJF95_01130"/>
<protein>
    <recommendedName>
        <fullName evidence="4">DUF1223 domain-containing protein</fullName>
    </recommendedName>
</protein>
<dbReference type="SUPFAM" id="SSF52833">
    <property type="entry name" value="Thioredoxin-like"/>
    <property type="match status" value="1"/>
</dbReference>
<feature type="signal peptide" evidence="1">
    <location>
        <begin position="1"/>
        <end position="29"/>
    </location>
</feature>
<sequence length="263" mass="28106">MVLTQIAKLAARLLMTMVMGSVCFSVAMAQDGRSLKGVVELFTSQGCVSCPPADRAFETLVNQPDVVALAYHVDYWNYRGWVDTLGSADNTARQYAYARSFGRSGVYTPQAVLNGRVQMKGTDSQALSGKIDTLKSSGDGLTVKVNADIRGDELAVNIGSGQGQADVVVVYFKRRKEVDVLKGENKGQRITYLNSVTDIQSVGMWRGDAVNISLPAKVLRTDGCDGFAVLLQSSTPAGDPGKILGAAMVFAPTPTVNPADYKP</sequence>
<gene>
    <name evidence="2" type="ORF">BJF95_01130</name>
</gene>
<proteinExistence type="predicted"/>
<evidence type="ECO:0008006" key="4">
    <source>
        <dbReference type="Google" id="ProtNLM"/>
    </source>
</evidence>
<dbReference type="EMBL" id="MKIM01000031">
    <property type="protein sequence ID" value="OLP42939.1"/>
    <property type="molecule type" value="Genomic_DNA"/>
</dbReference>
<dbReference type="InterPro" id="IPR036249">
    <property type="entry name" value="Thioredoxin-like_sf"/>
</dbReference>
<comment type="caution">
    <text evidence="2">The sequence shown here is derived from an EMBL/GenBank/DDBJ whole genome shotgun (WGS) entry which is preliminary data.</text>
</comment>
<organism evidence="2 3">
    <name type="scientific">Rhizobium oryziradicis</name>
    <dbReference type="NCBI Taxonomy" id="1867956"/>
    <lineage>
        <taxon>Bacteria</taxon>
        <taxon>Pseudomonadati</taxon>
        <taxon>Pseudomonadota</taxon>
        <taxon>Alphaproteobacteria</taxon>
        <taxon>Hyphomicrobiales</taxon>
        <taxon>Rhizobiaceae</taxon>
        <taxon>Rhizobium/Agrobacterium group</taxon>
        <taxon>Rhizobium</taxon>
    </lineage>
</organism>
<evidence type="ECO:0000256" key="1">
    <source>
        <dbReference type="SAM" id="SignalP"/>
    </source>
</evidence>
<evidence type="ECO:0000313" key="2">
    <source>
        <dbReference type="EMBL" id="OLP42939.1"/>
    </source>
</evidence>
<dbReference type="PANTHER" id="PTHR36057">
    <property type="match status" value="1"/>
</dbReference>
<dbReference type="Proteomes" id="UP000186894">
    <property type="component" value="Unassembled WGS sequence"/>
</dbReference>
<name>A0A1Q8ZM10_9HYPH</name>
<feature type="chain" id="PRO_5012028245" description="DUF1223 domain-containing protein" evidence="1">
    <location>
        <begin position="30"/>
        <end position="263"/>
    </location>
</feature>
<dbReference type="InterPro" id="IPR010634">
    <property type="entry name" value="DUF1223"/>
</dbReference>
<reference evidence="2 3" key="1">
    <citation type="submission" date="2016-09" db="EMBL/GenBank/DDBJ databases">
        <title>Rhizobium oryziradicis sp. nov., isolated from the root of rice.</title>
        <authorList>
            <person name="Zhao J."/>
            <person name="Zhang X."/>
        </authorList>
    </citation>
    <scope>NUCLEOTIDE SEQUENCE [LARGE SCALE GENOMIC DNA]</scope>
    <source>
        <strain evidence="2 3">N19</strain>
    </source>
</reference>
<keyword evidence="1" id="KW-0732">Signal</keyword>
<evidence type="ECO:0000313" key="3">
    <source>
        <dbReference type="Proteomes" id="UP000186894"/>
    </source>
</evidence>
<keyword evidence="3" id="KW-1185">Reference proteome</keyword>
<dbReference type="AlphaFoldDB" id="A0A1Q8ZM10"/>
<dbReference type="PANTHER" id="PTHR36057:SF1">
    <property type="entry name" value="LIPOPROTEIN LIPID ATTACHMENT SITE-LIKE PROTEIN, PUTATIVE (DUF1223)-RELATED"/>
    <property type="match status" value="1"/>
</dbReference>
<dbReference type="Pfam" id="PF06764">
    <property type="entry name" value="DUF1223"/>
    <property type="match status" value="1"/>
</dbReference>